<dbReference type="InterPro" id="IPR029058">
    <property type="entry name" value="AB_hydrolase_fold"/>
</dbReference>
<keyword evidence="4" id="KW-1185">Reference proteome</keyword>
<keyword evidence="1" id="KW-0812">Transmembrane</keyword>
<feature type="transmembrane region" description="Helical" evidence="1">
    <location>
        <begin position="188"/>
        <end position="205"/>
    </location>
</feature>
<evidence type="ECO:0000313" key="4">
    <source>
        <dbReference type="Proteomes" id="UP000756132"/>
    </source>
</evidence>
<dbReference type="KEGG" id="ffu:CLAFUR5_05630"/>
<dbReference type="OrthoDB" id="6431331at2759"/>
<feature type="domain" description="AB hydrolase-1" evidence="2">
    <location>
        <begin position="288"/>
        <end position="511"/>
    </location>
</feature>
<accession>A0A9Q8LI42</accession>
<keyword evidence="1" id="KW-0472">Membrane</keyword>
<proteinExistence type="predicted"/>
<dbReference type="OMA" id="WSENILW"/>
<name>A0A9Q8LI42_PASFU</name>
<protein>
    <recommendedName>
        <fullName evidence="2">AB hydrolase-1 domain-containing protein</fullName>
    </recommendedName>
</protein>
<dbReference type="Proteomes" id="UP000756132">
    <property type="component" value="Chromosome 5"/>
</dbReference>
<dbReference type="PANTHER" id="PTHR37471">
    <property type="entry name" value="UNNAMED PRODUCT"/>
    <property type="match status" value="1"/>
</dbReference>
<dbReference type="EMBL" id="CP090167">
    <property type="protein sequence ID" value="UJO18051.1"/>
    <property type="molecule type" value="Genomic_DNA"/>
</dbReference>
<evidence type="ECO:0000256" key="1">
    <source>
        <dbReference type="SAM" id="Phobius"/>
    </source>
</evidence>
<dbReference type="PANTHER" id="PTHR37471:SF1">
    <property type="entry name" value="AB HYDROLASE-1 DOMAIN-CONTAINING PROTEIN"/>
    <property type="match status" value="1"/>
</dbReference>
<dbReference type="InterPro" id="IPR000073">
    <property type="entry name" value="AB_hydrolase_1"/>
</dbReference>
<keyword evidence="1" id="KW-1133">Transmembrane helix</keyword>
<evidence type="ECO:0000313" key="3">
    <source>
        <dbReference type="EMBL" id="UJO18051.1"/>
    </source>
</evidence>
<dbReference type="RefSeq" id="XP_047762417.1">
    <property type="nucleotide sequence ID" value="XM_047904778.1"/>
</dbReference>
<organism evidence="3 4">
    <name type="scientific">Passalora fulva</name>
    <name type="common">Tomato leaf mold</name>
    <name type="synonym">Cladosporium fulvum</name>
    <dbReference type="NCBI Taxonomy" id="5499"/>
    <lineage>
        <taxon>Eukaryota</taxon>
        <taxon>Fungi</taxon>
        <taxon>Dikarya</taxon>
        <taxon>Ascomycota</taxon>
        <taxon>Pezizomycotina</taxon>
        <taxon>Dothideomycetes</taxon>
        <taxon>Dothideomycetidae</taxon>
        <taxon>Mycosphaerellales</taxon>
        <taxon>Mycosphaerellaceae</taxon>
        <taxon>Fulvia</taxon>
    </lineage>
</organism>
<dbReference type="SUPFAM" id="SSF53474">
    <property type="entry name" value="alpha/beta-Hydrolases"/>
    <property type="match status" value="1"/>
</dbReference>
<reference evidence="3" key="1">
    <citation type="submission" date="2021-12" db="EMBL/GenBank/DDBJ databases">
        <authorList>
            <person name="Zaccaron A."/>
            <person name="Stergiopoulos I."/>
        </authorList>
    </citation>
    <scope>NUCLEOTIDE SEQUENCE</scope>
    <source>
        <strain evidence="3">Race5_Kim</strain>
    </source>
</reference>
<feature type="transmembrane region" description="Helical" evidence="1">
    <location>
        <begin position="12"/>
        <end position="35"/>
    </location>
</feature>
<sequence>MLKDSPTNRRIIRAIISIFQAHGPFCLCYTFWLLAARYWPALAFGREKFLQNRTVWFFCIPEAIWYIFMLCYAQYIQRAAIHPPMRTRDERRELFTKIRSEIYDPITFVGGWFRGASPQAIGKDELRKFIDWAFWEGRAGEEHGDADEIEEYIDKIQKMMPRGFAEGAGKAKSLRLTLDAIEIEPRSLLWYALIMLGDAVAVLLLKHHGFQYYRRSLPGAFAVFPPRPTAFMTSKISTAAGISYYHRPHTSKKRLPVLHIHGIGIGILPHVAFLHELDQALNSKASEDDQVGIVAVEVLQISSRLTTPILRRADFLAQITTIMEQHFGNGRFVLVGHSYGSIMSTHILNDAQLSPRVSGTLLIDPVTLLLHMPDVAYNFTIRPPVQANEWLLWFFASKDPQIAHTLGRHFFWSENLLWRDQIDHLITNHGMKLTASLASDDLIVNTNAVRAYLTDRDLPDPVLVRDEDGEKKMQLQTHSSHQQNGRSKKWHGSALNVIWWEGYDHATVFDQRKDRARLVEVLVKYSKGS</sequence>
<reference evidence="3" key="2">
    <citation type="journal article" date="2022" name="Microb. Genom.">
        <title>A chromosome-scale genome assembly of the tomato pathogen Cladosporium fulvum reveals a compartmentalized genome architecture and the presence of a dispensable chromosome.</title>
        <authorList>
            <person name="Zaccaron A.Z."/>
            <person name="Chen L.H."/>
            <person name="Samaras A."/>
            <person name="Stergiopoulos I."/>
        </authorList>
    </citation>
    <scope>NUCLEOTIDE SEQUENCE</scope>
    <source>
        <strain evidence="3">Race5_Kim</strain>
    </source>
</reference>
<dbReference type="Pfam" id="PF12697">
    <property type="entry name" value="Abhydrolase_6"/>
    <property type="match status" value="1"/>
</dbReference>
<feature type="transmembrane region" description="Helical" evidence="1">
    <location>
        <begin position="55"/>
        <end position="76"/>
    </location>
</feature>
<evidence type="ECO:0000259" key="2">
    <source>
        <dbReference type="Pfam" id="PF12697"/>
    </source>
</evidence>
<dbReference type="Gene3D" id="3.40.50.1820">
    <property type="entry name" value="alpha/beta hydrolase"/>
    <property type="match status" value="1"/>
</dbReference>
<gene>
    <name evidence="3" type="ORF">CLAFUR5_05630</name>
</gene>
<dbReference type="AlphaFoldDB" id="A0A9Q8LI42"/>
<dbReference type="GeneID" id="71985508"/>